<keyword evidence="1" id="KW-0812">Transmembrane</keyword>
<sequence>MANILWDESGYVKVADLPTLYHVLVTPVFTCFFCFLLNNIVYKQLVLGSKSSQFYCSQSIE</sequence>
<protein>
    <submittedName>
        <fullName evidence="2">Putative ovule protein</fullName>
    </submittedName>
</protein>
<feature type="transmembrane region" description="Helical" evidence="1">
    <location>
        <begin position="20"/>
        <end position="42"/>
    </location>
</feature>
<organism evidence="2">
    <name type="scientific">Solanum chacoense</name>
    <name type="common">Chaco potato</name>
    <dbReference type="NCBI Taxonomy" id="4108"/>
    <lineage>
        <taxon>Eukaryota</taxon>
        <taxon>Viridiplantae</taxon>
        <taxon>Streptophyta</taxon>
        <taxon>Embryophyta</taxon>
        <taxon>Tracheophyta</taxon>
        <taxon>Spermatophyta</taxon>
        <taxon>Magnoliopsida</taxon>
        <taxon>eudicotyledons</taxon>
        <taxon>Gunneridae</taxon>
        <taxon>Pentapetalae</taxon>
        <taxon>asterids</taxon>
        <taxon>lamiids</taxon>
        <taxon>Solanales</taxon>
        <taxon>Solanaceae</taxon>
        <taxon>Solanoideae</taxon>
        <taxon>Solaneae</taxon>
        <taxon>Solanum</taxon>
    </lineage>
</organism>
<name>A0A0V0H2T3_SOLCH</name>
<accession>A0A0V0H2T3</accession>
<keyword evidence="1" id="KW-0472">Membrane</keyword>
<dbReference type="AlphaFoldDB" id="A0A0V0H2T3"/>
<evidence type="ECO:0000313" key="2">
    <source>
        <dbReference type="EMBL" id="JAP14032.1"/>
    </source>
</evidence>
<evidence type="ECO:0000256" key="1">
    <source>
        <dbReference type="SAM" id="Phobius"/>
    </source>
</evidence>
<reference evidence="2" key="1">
    <citation type="submission" date="2015-12" db="EMBL/GenBank/DDBJ databases">
        <title>Gene expression during late stages of embryo sac development: a critical building block for successful pollen-pistil interactions.</title>
        <authorList>
            <person name="Liu Y."/>
            <person name="Joly V."/>
            <person name="Sabar M."/>
            <person name="Matton D.P."/>
        </authorList>
    </citation>
    <scope>NUCLEOTIDE SEQUENCE</scope>
</reference>
<keyword evidence="1" id="KW-1133">Transmembrane helix</keyword>
<proteinExistence type="predicted"/>
<dbReference type="EMBL" id="GEDG01027157">
    <property type="protein sequence ID" value="JAP14032.1"/>
    <property type="molecule type" value="Transcribed_RNA"/>
</dbReference>